<evidence type="ECO:0000313" key="2">
    <source>
        <dbReference type="Proteomes" id="UP000192491"/>
    </source>
</evidence>
<dbReference type="EMBL" id="MTEJ01000642">
    <property type="protein sequence ID" value="OQX00463.1"/>
    <property type="molecule type" value="Genomic_DNA"/>
</dbReference>
<organism evidence="1 2">
    <name type="scientific">Thiothrix lacustris</name>
    <dbReference type="NCBI Taxonomy" id="525917"/>
    <lineage>
        <taxon>Bacteria</taxon>
        <taxon>Pseudomonadati</taxon>
        <taxon>Pseudomonadota</taxon>
        <taxon>Gammaproteobacteria</taxon>
        <taxon>Thiotrichales</taxon>
        <taxon>Thiotrichaceae</taxon>
        <taxon>Thiothrix</taxon>
    </lineage>
</organism>
<comment type="caution">
    <text evidence="1">The sequence shown here is derived from an EMBL/GenBank/DDBJ whole genome shotgun (WGS) entry which is preliminary data.</text>
</comment>
<gene>
    <name evidence="1" type="ORF">BWK73_48370</name>
</gene>
<dbReference type="AlphaFoldDB" id="A0A1Y1Q9M5"/>
<name>A0A1Y1Q9M5_9GAMM</name>
<protein>
    <submittedName>
        <fullName evidence="1">Uncharacterized protein</fullName>
    </submittedName>
</protein>
<proteinExistence type="predicted"/>
<sequence>MNMKQQALAESIQAFLDEMSEGTFADYKIQLVQQLAETWGYNDMDDTHGLRENYSGQGMGGMTCYGIVTEDPEELIAAAQAVGLSHYKTDNMGFDTIVYFPTVRGAV</sequence>
<dbReference type="Proteomes" id="UP000192491">
    <property type="component" value="Unassembled WGS sequence"/>
</dbReference>
<accession>A0A1Y1Q9M5</accession>
<reference evidence="1 2" key="1">
    <citation type="submission" date="2017-01" db="EMBL/GenBank/DDBJ databases">
        <title>Novel large sulfur bacteria in the metagenomes of groundwater-fed chemosynthetic microbial mats in the Lake Huron basin.</title>
        <authorList>
            <person name="Sharrar A.M."/>
            <person name="Flood B.E."/>
            <person name="Bailey J.V."/>
            <person name="Jones D.S."/>
            <person name="Biddanda B."/>
            <person name="Ruberg S.A."/>
            <person name="Marcus D.N."/>
            <person name="Dick G.J."/>
        </authorList>
    </citation>
    <scope>NUCLEOTIDE SEQUENCE [LARGE SCALE GENOMIC DNA]</scope>
    <source>
        <strain evidence="1">A8</strain>
    </source>
</reference>
<evidence type="ECO:0000313" key="1">
    <source>
        <dbReference type="EMBL" id="OQX00463.1"/>
    </source>
</evidence>